<dbReference type="RefSeq" id="WP_092872430.1">
    <property type="nucleotide sequence ID" value="NZ_FOJY01000010.1"/>
</dbReference>
<name>A0A1I0YKQ0_9FIRM</name>
<dbReference type="SMART" id="SM00900">
    <property type="entry name" value="FMN_bind"/>
    <property type="match status" value="1"/>
</dbReference>
<evidence type="ECO:0000313" key="3">
    <source>
        <dbReference type="EMBL" id="SFB12743.1"/>
    </source>
</evidence>
<evidence type="ECO:0000313" key="4">
    <source>
        <dbReference type="Proteomes" id="UP000198838"/>
    </source>
</evidence>
<keyword evidence="4" id="KW-1185">Reference proteome</keyword>
<evidence type="ECO:0000256" key="1">
    <source>
        <dbReference type="SAM" id="Phobius"/>
    </source>
</evidence>
<keyword evidence="1" id="KW-0812">Transmembrane</keyword>
<dbReference type="OrthoDB" id="9806398at2"/>
<feature type="transmembrane region" description="Helical" evidence="1">
    <location>
        <begin position="12"/>
        <end position="30"/>
    </location>
</feature>
<dbReference type="EMBL" id="FOJY01000010">
    <property type="protein sequence ID" value="SFB12743.1"/>
    <property type="molecule type" value="Genomic_DNA"/>
</dbReference>
<proteinExistence type="predicted"/>
<dbReference type="Pfam" id="PF04205">
    <property type="entry name" value="FMN_bind"/>
    <property type="match status" value="1"/>
</dbReference>
<dbReference type="STRING" id="1120918.SAMN05216249_11023"/>
<dbReference type="InterPro" id="IPR007329">
    <property type="entry name" value="FMN-bd"/>
</dbReference>
<accession>A0A1I0YKQ0</accession>
<keyword evidence="1" id="KW-1133">Transmembrane helix</keyword>
<dbReference type="GO" id="GO:0016020">
    <property type="term" value="C:membrane"/>
    <property type="evidence" value="ECO:0007669"/>
    <property type="project" value="InterPro"/>
</dbReference>
<dbReference type="Gene3D" id="3.90.1010.20">
    <property type="match status" value="1"/>
</dbReference>
<organism evidence="3 4">
    <name type="scientific">Acetitomaculum ruminis DSM 5522</name>
    <dbReference type="NCBI Taxonomy" id="1120918"/>
    <lineage>
        <taxon>Bacteria</taxon>
        <taxon>Bacillati</taxon>
        <taxon>Bacillota</taxon>
        <taxon>Clostridia</taxon>
        <taxon>Lachnospirales</taxon>
        <taxon>Lachnospiraceae</taxon>
        <taxon>Acetitomaculum</taxon>
    </lineage>
</organism>
<dbReference type="AlphaFoldDB" id="A0A1I0YKQ0"/>
<feature type="domain" description="FMN-binding" evidence="2">
    <location>
        <begin position="67"/>
        <end position="141"/>
    </location>
</feature>
<sequence length="142" mass="15305">MKSFFIKLSNLILVVVILLVYNNIVGGYYANYEVKAAKIKAKIEAIEKENSSKSSYTDGNYQGKGSGFGGDIVVEVVIKKGKISKINVLSHDNEDDAYYNMASDVISDIYEAQSADVDTISGATFSSTGIIEATKDALSKAV</sequence>
<gene>
    <name evidence="3" type="ORF">SAMN05216249_11023</name>
</gene>
<reference evidence="3 4" key="1">
    <citation type="submission" date="2016-10" db="EMBL/GenBank/DDBJ databases">
        <authorList>
            <person name="de Groot N.N."/>
        </authorList>
    </citation>
    <scope>NUCLEOTIDE SEQUENCE [LARGE SCALE GENOMIC DNA]</scope>
    <source>
        <strain evidence="3 4">DSM 5522</strain>
    </source>
</reference>
<dbReference type="GO" id="GO:0010181">
    <property type="term" value="F:FMN binding"/>
    <property type="evidence" value="ECO:0007669"/>
    <property type="project" value="InterPro"/>
</dbReference>
<protein>
    <submittedName>
        <fullName evidence="3">FMN-binding domain-containing protein</fullName>
    </submittedName>
</protein>
<dbReference type="Proteomes" id="UP000198838">
    <property type="component" value="Unassembled WGS sequence"/>
</dbReference>
<evidence type="ECO:0000259" key="2">
    <source>
        <dbReference type="SMART" id="SM00900"/>
    </source>
</evidence>
<keyword evidence="1" id="KW-0472">Membrane</keyword>